<gene>
    <name evidence="2" type="ORF">HPBE_LOCUS23202</name>
</gene>
<proteinExistence type="predicted"/>
<evidence type="ECO:0000256" key="1">
    <source>
        <dbReference type="SAM" id="MobiDB-lite"/>
    </source>
</evidence>
<feature type="compositionally biased region" description="Basic and acidic residues" evidence="1">
    <location>
        <begin position="116"/>
        <end position="131"/>
    </location>
</feature>
<feature type="compositionally biased region" description="Basic and acidic residues" evidence="1">
    <location>
        <begin position="152"/>
        <end position="162"/>
    </location>
</feature>
<accession>A0A3P8CZQ1</accession>
<dbReference type="WBParaSite" id="HPBE_0002320301-mRNA-1">
    <property type="protein sequence ID" value="HPBE_0002320301-mRNA-1"/>
    <property type="gene ID" value="HPBE_0002320301"/>
</dbReference>
<evidence type="ECO:0000313" key="3">
    <source>
        <dbReference type="Proteomes" id="UP000050761"/>
    </source>
</evidence>
<reference evidence="4" key="2">
    <citation type="submission" date="2019-09" db="UniProtKB">
        <authorList>
            <consortium name="WormBaseParasite"/>
        </authorList>
    </citation>
    <scope>IDENTIFICATION</scope>
</reference>
<evidence type="ECO:0000313" key="4">
    <source>
        <dbReference type="WBParaSite" id="HPBE_0002320301-mRNA-1"/>
    </source>
</evidence>
<dbReference type="Proteomes" id="UP000050761">
    <property type="component" value="Unassembled WGS sequence"/>
</dbReference>
<evidence type="ECO:0000313" key="2">
    <source>
        <dbReference type="EMBL" id="VDP37211.1"/>
    </source>
</evidence>
<feature type="region of interest" description="Disordered" evidence="1">
    <location>
        <begin position="113"/>
        <end position="162"/>
    </location>
</feature>
<accession>A0A183GKI3</accession>
<dbReference type="OrthoDB" id="5848222at2759"/>
<name>A0A183GKI3_HELPZ</name>
<protein>
    <submittedName>
        <fullName evidence="2 4">Uncharacterized protein</fullName>
    </submittedName>
</protein>
<reference evidence="2 3" key="1">
    <citation type="submission" date="2018-11" db="EMBL/GenBank/DDBJ databases">
        <authorList>
            <consortium name="Pathogen Informatics"/>
        </authorList>
    </citation>
    <scope>NUCLEOTIDE SEQUENCE [LARGE SCALE GENOMIC DNA]</scope>
</reference>
<dbReference type="AlphaFoldDB" id="A0A183GKI3"/>
<sequence>METKMLRWTAGVTRMDRIRNDAIGQKFSVAPIADKMREARLRWYGHVLRGKEDSVRKIGPNFEKSVLVVLHAILFKGKEVVVFIFSFNEKKMHRERSHRVTSSIFLADMLDSSVGRPEDSKRSDGRGECKRTLAAKGGVENKLPALTSGKSAKSEIPRAMRP</sequence>
<dbReference type="EMBL" id="UZAH01034784">
    <property type="protein sequence ID" value="VDP37211.1"/>
    <property type="molecule type" value="Genomic_DNA"/>
</dbReference>
<keyword evidence="3" id="KW-1185">Reference proteome</keyword>
<organism evidence="3 4">
    <name type="scientific">Heligmosomoides polygyrus</name>
    <name type="common">Parasitic roundworm</name>
    <dbReference type="NCBI Taxonomy" id="6339"/>
    <lineage>
        <taxon>Eukaryota</taxon>
        <taxon>Metazoa</taxon>
        <taxon>Ecdysozoa</taxon>
        <taxon>Nematoda</taxon>
        <taxon>Chromadorea</taxon>
        <taxon>Rhabditida</taxon>
        <taxon>Rhabditina</taxon>
        <taxon>Rhabditomorpha</taxon>
        <taxon>Strongyloidea</taxon>
        <taxon>Heligmosomidae</taxon>
        <taxon>Heligmosomoides</taxon>
    </lineage>
</organism>